<feature type="transmembrane region" description="Helical" evidence="2">
    <location>
        <begin position="27"/>
        <end position="51"/>
    </location>
</feature>
<organism evidence="3 4">
    <name type="scientific">Candidatus Gottesmanbacteria bacterium RIFCSPHIGHO2_01_FULL_40_15</name>
    <dbReference type="NCBI Taxonomy" id="1798376"/>
    <lineage>
        <taxon>Bacteria</taxon>
        <taxon>Candidatus Gottesmaniibacteriota</taxon>
    </lineage>
</organism>
<keyword evidence="2" id="KW-0812">Transmembrane</keyword>
<proteinExistence type="predicted"/>
<comment type="caution">
    <text evidence="3">The sequence shown here is derived from an EMBL/GenBank/DDBJ whole genome shotgun (WGS) entry which is preliminary data.</text>
</comment>
<keyword evidence="1" id="KW-0378">Hydrolase</keyword>
<evidence type="ECO:0000313" key="3">
    <source>
        <dbReference type="EMBL" id="OGG08093.1"/>
    </source>
</evidence>
<name>A0A1F5Z6S7_9BACT</name>
<dbReference type="Pfam" id="PF04203">
    <property type="entry name" value="Sortase"/>
    <property type="match status" value="1"/>
</dbReference>
<evidence type="ECO:0000313" key="4">
    <source>
        <dbReference type="Proteomes" id="UP000177354"/>
    </source>
</evidence>
<keyword evidence="2" id="KW-1133">Transmembrane helix</keyword>
<accession>A0A1F5Z6S7</accession>
<reference evidence="3 4" key="1">
    <citation type="journal article" date="2016" name="Nat. Commun.">
        <title>Thousands of microbial genomes shed light on interconnected biogeochemical processes in an aquifer system.</title>
        <authorList>
            <person name="Anantharaman K."/>
            <person name="Brown C.T."/>
            <person name="Hug L.A."/>
            <person name="Sharon I."/>
            <person name="Castelle C.J."/>
            <person name="Probst A.J."/>
            <person name="Thomas B.C."/>
            <person name="Singh A."/>
            <person name="Wilkins M.J."/>
            <person name="Karaoz U."/>
            <person name="Brodie E.L."/>
            <person name="Williams K.H."/>
            <person name="Hubbard S.S."/>
            <person name="Banfield J.F."/>
        </authorList>
    </citation>
    <scope>NUCLEOTIDE SEQUENCE [LARGE SCALE GENOMIC DNA]</scope>
</reference>
<dbReference type="Gene3D" id="2.40.260.10">
    <property type="entry name" value="Sortase"/>
    <property type="match status" value="1"/>
</dbReference>
<gene>
    <name evidence="3" type="ORF">A2777_01770</name>
</gene>
<evidence type="ECO:0008006" key="5">
    <source>
        <dbReference type="Google" id="ProtNLM"/>
    </source>
</evidence>
<sequence length="244" mass="27409">MYHWYPDKGKMAIYSYTKTKAPISKKLLSVISVVLILTGLTLLTAVIYPIVAFEIYYSSKYANLIKPIPDDNKSLTGNLSEVLGTAFTDYTKASIWFPKASRVNLVRNSSQYLLSIPKLKVNKANVIVGSDDLSKSLIHFTGPLPGSRGNPVIFGHSTILLFYNPSDYKAIFSKLPDLELGDEIFIELDNVTYTFRVYDMFITSPSDLSVLEQNTDDEEITLITCVPPGTYLKRFIVKARLEKI</sequence>
<dbReference type="Proteomes" id="UP000177354">
    <property type="component" value="Unassembled WGS sequence"/>
</dbReference>
<dbReference type="EMBL" id="MFJF01000005">
    <property type="protein sequence ID" value="OGG08093.1"/>
    <property type="molecule type" value="Genomic_DNA"/>
</dbReference>
<dbReference type="InterPro" id="IPR005754">
    <property type="entry name" value="Sortase"/>
</dbReference>
<protein>
    <recommendedName>
        <fullName evidence="5">Sortase</fullName>
    </recommendedName>
</protein>
<dbReference type="NCBIfam" id="TIGR01076">
    <property type="entry name" value="sortase_fam"/>
    <property type="match status" value="1"/>
</dbReference>
<evidence type="ECO:0000256" key="1">
    <source>
        <dbReference type="ARBA" id="ARBA00022801"/>
    </source>
</evidence>
<evidence type="ECO:0000256" key="2">
    <source>
        <dbReference type="SAM" id="Phobius"/>
    </source>
</evidence>
<dbReference type="InterPro" id="IPR023365">
    <property type="entry name" value="Sortase_dom-sf"/>
</dbReference>
<dbReference type="SUPFAM" id="SSF63817">
    <property type="entry name" value="Sortase"/>
    <property type="match status" value="1"/>
</dbReference>
<dbReference type="GO" id="GO:0016787">
    <property type="term" value="F:hydrolase activity"/>
    <property type="evidence" value="ECO:0007669"/>
    <property type="project" value="UniProtKB-KW"/>
</dbReference>
<keyword evidence="2" id="KW-0472">Membrane</keyword>
<dbReference type="AlphaFoldDB" id="A0A1F5Z6S7"/>